<protein>
    <submittedName>
        <fullName evidence="1">Uncharacterized protein</fullName>
    </submittedName>
</protein>
<evidence type="ECO:0000313" key="1">
    <source>
        <dbReference type="EMBL" id="GAE15913.1"/>
    </source>
</evidence>
<gene>
    <name evidence="1" type="ORF">JCM6292_2265</name>
</gene>
<reference evidence="1 2" key="1">
    <citation type="journal article" date="2014" name="Genome Announc.">
        <title>Draft Genome Sequences of Three Strains of Bacteroides pyogenes Isolated from a Cat and Swine.</title>
        <authorList>
            <person name="Sakamoto M."/>
            <person name="Oshima K."/>
            <person name="Suda W."/>
            <person name="Kitamura K."/>
            <person name="Iida T."/>
            <person name="Hattori M."/>
            <person name="Ohkuma M."/>
        </authorList>
    </citation>
    <scope>NUCLEOTIDE SEQUENCE [LARGE SCALE GENOMIC DNA]</scope>
    <source>
        <strain evidence="1 2">JCM 6292</strain>
    </source>
</reference>
<dbReference type="EMBL" id="BAIQ01000024">
    <property type="protein sequence ID" value="GAE15913.1"/>
    <property type="molecule type" value="Genomic_DNA"/>
</dbReference>
<organism evidence="1 2">
    <name type="scientific">Bacteroides pyogenes JCM 6292</name>
    <dbReference type="NCBI Taxonomy" id="1235809"/>
    <lineage>
        <taxon>Bacteria</taxon>
        <taxon>Pseudomonadati</taxon>
        <taxon>Bacteroidota</taxon>
        <taxon>Bacteroidia</taxon>
        <taxon>Bacteroidales</taxon>
        <taxon>Bacteroidaceae</taxon>
        <taxon>Bacteroides</taxon>
    </lineage>
</organism>
<name>W4P972_9BACE</name>
<dbReference type="AlphaFoldDB" id="W4P972"/>
<comment type="caution">
    <text evidence="1">The sequence shown here is derived from an EMBL/GenBank/DDBJ whole genome shotgun (WGS) entry which is preliminary data.</text>
</comment>
<accession>W4P972</accession>
<dbReference type="Proteomes" id="UP000018861">
    <property type="component" value="Unassembled WGS sequence"/>
</dbReference>
<evidence type="ECO:0000313" key="2">
    <source>
        <dbReference type="Proteomes" id="UP000018861"/>
    </source>
</evidence>
<sequence length="54" mass="6293">MHFDPVPFFGKIKKRTECPQAKKVIRENGITHTFPVYRQVRTTKVICENGTVFV</sequence>
<proteinExistence type="predicted"/>